<protein>
    <submittedName>
        <fullName evidence="1">Putative ovule protein</fullName>
    </submittedName>
</protein>
<evidence type="ECO:0000313" key="1">
    <source>
        <dbReference type="EMBL" id="JAP21926.1"/>
    </source>
</evidence>
<reference evidence="1" key="1">
    <citation type="submission" date="2015-12" db="EMBL/GenBank/DDBJ databases">
        <title>Gene expression during late stages of embryo sac development: a critical building block for successful pollen-pistil interactions.</title>
        <authorList>
            <person name="Liu Y."/>
            <person name="Joly V."/>
            <person name="Sabar M."/>
            <person name="Matton D.P."/>
        </authorList>
    </citation>
    <scope>NUCLEOTIDE SEQUENCE</scope>
</reference>
<name>A0A0V0HQR4_SOLCH</name>
<accession>A0A0V0HQR4</accession>
<dbReference type="EMBL" id="GEDG01017147">
    <property type="protein sequence ID" value="JAP21926.1"/>
    <property type="molecule type" value="Transcribed_RNA"/>
</dbReference>
<proteinExistence type="predicted"/>
<sequence>MPMELVVDANGLRCSYCSILCGSLSDYDQMWLAPEDRGPLLQNKMTHIKQLFKTMVRHPFFH</sequence>
<organism evidence="1">
    <name type="scientific">Solanum chacoense</name>
    <name type="common">Chaco potato</name>
    <dbReference type="NCBI Taxonomy" id="4108"/>
    <lineage>
        <taxon>Eukaryota</taxon>
        <taxon>Viridiplantae</taxon>
        <taxon>Streptophyta</taxon>
        <taxon>Embryophyta</taxon>
        <taxon>Tracheophyta</taxon>
        <taxon>Spermatophyta</taxon>
        <taxon>Magnoliopsida</taxon>
        <taxon>eudicotyledons</taxon>
        <taxon>Gunneridae</taxon>
        <taxon>Pentapetalae</taxon>
        <taxon>asterids</taxon>
        <taxon>lamiids</taxon>
        <taxon>Solanales</taxon>
        <taxon>Solanaceae</taxon>
        <taxon>Solanoideae</taxon>
        <taxon>Solaneae</taxon>
        <taxon>Solanum</taxon>
    </lineage>
</organism>
<dbReference type="AlphaFoldDB" id="A0A0V0HQR4"/>